<protein>
    <submittedName>
        <fullName evidence="1">Uncharacterized protein</fullName>
    </submittedName>
</protein>
<evidence type="ECO:0000313" key="1">
    <source>
        <dbReference type="EMBL" id="CAI3580184.1"/>
    </source>
</evidence>
<dbReference type="RefSeq" id="WP_157065785.1">
    <property type="nucleotide sequence ID" value="NZ_CAMRXB010000107.1"/>
</dbReference>
<proteinExistence type="predicted"/>
<reference evidence="1" key="1">
    <citation type="submission" date="2022-10" db="EMBL/GenBank/DDBJ databases">
        <authorList>
            <person name="Aires J."/>
            <person name="Mesa V."/>
        </authorList>
    </citation>
    <scope>NUCLEOTIDE SEQUENCE</scope>
    <source>
        <strain evidence="1">Clostridium neonatale JD116</strain>
    </source>
</reference>
<gene>
    <name evidence="1" type="ORF">CNEO2_250065</name>
</gene>
<organism evidence="1 2">
    <name type="scientific">Clostridium neonatale</name>
    <dbReference type="NCBI Taxonomy" id="137838"/>
    <lineage>
        <taxon>Bacteria</taxon>
        <taxon>Bacillati</taxon>
        <taxon>Bacillota</taxon>
        <taxon>Clostridia</taxon>
        <taxon>Eubacteriales</taxon>
        <taxon>Clostridiaceae</taxon>
        <taxon>Clostridium</taxon>
    </lineage>
</organism>
<name>A0AAD1YF29_9CLOT</name>
<accession>A0AAD1YF29</accession>
<dbReference type="AlphaFoldDB" id="A0AAD1YF29"/>
<comment type="caution">
    <text evidence="1">The sequence shown here is derived from an EMBL/GenBank/DDBJ whole genome shotgun (WGS) entry which is preliminary data.</text>
</comment>
<dbReference type="Proteomes" id="UP001189143">
    <property type="component" value="Unassembled WGS sequence"/>
</dbReference>
<dbReference type="EMBL" id="CAMTCP010000177">
    <property type="protein sequence ID" value="CAI3580184.1"/>
    <property type="molecule type" value="Genomic_DNA"/>
</dbReference>
<sequence>MEISKGKCIFLVVFCIIFVMVVSSLSAIVVFRINNKEIQTNVQEKINNKE</sequence>
<evidence type="ECO:0000313" key="2">
    <source>
        <dbReference type="Proteomes" id="UP001189143"/>
    </source>
</evidence>